<evidence type="ECO:0008006" key="14">
    <source>
        <dbReference type="Google" id="ProtNLM"/>
    </source>
</evidence>
<dbReference type="InterPro" id="IPR044726">
    <property type="entry name" value="ABCC_6TM_D2"/>
</dbReference>
<dbReference type="PANTHER" id="PTHR24223:SF399">
    <property type="entry name" value="ABC TRANSPORTER ATNG"/>
    <property type="match status" value="1"/>
</dbReference>
<dbReference type="OrthoDB" id="6500128at2759"/>
<dbReference type="GeneID" id="5439965"/>
<dbReference type="PANTHER" id="PTHR24223">
    <property type="entry name" value="ATP-BINDING CASSETTE SUB-FAMILY C"/>
    <property type="match status" value="1"/>
</dbReference>
<feature type="domain" description="ABC transporter" evidence="10">
    <location>
        <begin position="632"/>
        <end position="860"/>
    </location>
</feature>
<comment type="subcellular location">
    <subcellularLocation>
        <location evidence="1">Membrane</location>
        <topology evidence="1">Multi-pass membrane protein</topology>
    </subcellularLocation>
</comment>
<dbReference type="CDD" id="cd18580">
    <property type="entry name" value="ABC_6TM_ABCC_D2"/>
    <property type="match status" value="1"/>
</dbReference>
<dbReference type="InterPro" id="IPR036640">
    <property type="entry name" value="ABC1_TM_sf"/>
</dbReference>
<feature type="transmembrane region" description="Helical" evidence="9">
    <location>
        <begin position="914"/>
        <end position="931"/>
    </location>
</feature>
<dbReference type="InterPro" id="IPR027417">
    <property type="entry name" value="P-loop_NTPase"/>
</dbReference>
<dbReference type="PROSITE" id="PS00211">
    <property type="entry name" value="ABC_TRANSPORTER_1"/>
    <property type="match status" value="1"/>
</dbReference>
<protein>
    <recommendedName>
        <fullName evidence="14">ABC transporter</fullName>
    </recommendedName>
</protein>
<evidence type="ECO:0000259" key="10">
    <source>
        <dbReference type="PROSITE" id="PS50893"/>
    </source>
</evidence>
<feature type="transmembrane region" description="Helical" evidence="9">
    <location>
        <begin position="499"/>
        <end position="525"/>
    </location>
</feature>
<dbReference type="GO" id="GO:0016020">
    <property type="term" value="C:membrane"/>
    <property type="evidence" value="ECO:0007669"/>
    <property type="project" value="UniProtKB-SubCell"/>
</dbReference>
<dbReference type="Pfam" id="PF24357">
    <property type="entry name" value="TMD0_ABC"/>
    <property type="match status" value="1"/>
</dbReference>
<proteinExistence type="predicted"/>
<evidence type="ECO:0000256" key="3">
    <source>
        <dbReference type="ARBA" id="ARBA00022692"/>
    </source>
</evidence>
<dbReference type="PROSITE" id="PS50929">
    <property type="entry name" value="ABC_TM1F"/>
    <property type="match status" value="2"/>
</dbReference>
<keyword evidence="3 9" id="KW-0812">Transmembrane</keyword>
<feature type="transmembrane region" description="Helical" evidence="9">
    <location>
        <begin position="416"/>
        <end position="438"/>
    </location>
</feature>
<evidence type="ECO:0000259" key="11">
    <source>
        <dbReference type="PROSITE" id="PS50929"/>
    </source>
</evidence>
<feature type="domain" description="ABC transporter" evidence="10">
    <location>
        <begin position="1243"/>
        <end position="1480"/>
    </location>
</feature>
<dbReference type="Pfam" id="PF00005">
    <property type="entry name" value="ABC_tran"/>
    <property type="match status" value="2"/>
</dbReference>
<feature type="transmembrane region" description="Helical" evidence="9">
    <location>
        <begin position="112"/>
        <end position="131"/>
    </location>
</feature>
<evidence type="ECO:0000256" key="9">
    <source>
        <dbReference type="SAM" id="Phobius"/>
    </source>
</evidence>
<reference evidence="12 13" key="3">
    <citation type="journal article" date="2017" name="Mol. Plant Pathol.">
        <title>A gapless genome sequence of the fungus Botrytis cinerea.</title>
        <authorList>
            <person name="Van Kan J.A."/>
            <person name="Stassen J.H."/>
            <person name="Mosbach A."/>
            <person name="Van Der Lee T.A."/>
            <person name="Faino L."/>
            <person name="Farmer A.D."/>
            <person name="Papasotiriou D.G."/>
            <person name="Zhou S."/>
            <person name="Seidl M.F."/>
            <person name="Cottam E."/>
            <person name="Edel D."/>
            <person name="Hahn M."/>
            <person name="Schwartz D.C."/>
            <person name="Dietrich R.A."/>
            <person name="Widdison S."/>
            <person name="Scalliet G."/>
        </authorList>
    </citation>
    <scope>NUCLEOTIDE SEQUENCE [LARGE SCALE GENOMIC DNA]</scope>
    <source>
        <strain evidence="12 13">B05.10</strain>
    </source>
</reference>
<organism evidence="12 13">
    <name type="scientific">Botryotinia fuckeliana (strain B05.10)</name>
    <name type="common">Noble rot fungus</name>
    <name type="synonym">Botrytis cinerea</name>
    <dbReference type="NCBI Taxonomy" id="332648"/>
    <lineage>
        <taxon>Eukaryota</taxon>
        <taxon>Fungi</taxon>
        <taxon>Dikarya</taxon>
        <taxon>Ascomycota</taxon>
        <taxon>Pezizomycotina</taxon>
        <taxon>Leotiomycetes</taxon>
        <taxon>Helotiales</taxon>
        <taxon>Sclerotiniaceae</taxon>
        <taxon>Botrytis</taxon>
    </lineage>
</organism>
<evidence type="ECO:0000256" key="5">
    <source>
        <dbReference type="ARBA" id="ARBA00022840"/>
    </source>
</evidence>
<feature type="transmembrane region" description="Helical" evidence="9">
    <location>
        <begin position="269"/>
        <end position="291"/>
    </location>
</feature>
<dbReference type="FunFam" id="1.20.1560.10:FF:000066">
    <property type="entry name" value="ABC multidrug transporter (Eurofung)"/>
    <property type="match status" value="1"/>
</dbReference>
<dbReference type="GO" id="GO:0016887">
    <property type="term" value="F:ATP hydrolysis activity"/>
    <property type="evidence" value="ECO:0007669"/>
    <property type="project" value="InterPro"/>
</dbReference>
<gene>
    <name evidence="12" type="ORF">BCIN_03g01690</name>
</gene>
<feature type="transmembrane region" description="Helical" evidence="9">
    <location>
        <begin position="80"/>
        <end position="100"/>
    </location>
</feature>
<dbReference type="InterPro" id="IPR050173">
    <property type="entry name" value="ABC_transporter_C-like"/>
</dbReference>
<name>A0A384JB67_BOTFB</name>
<feature type="transmembrane region" description="Helical" evidence="9">
    <location>
        <begin position="951"/>
        <end position="976"/>
    </location>
</feature>
<dbReference type="SUPFAM" id="SSF52540">
    <property type="entry name" value="P-loop containing nucleoside triphosphate hydrolases"/>
    <property type="match status" value="2"/>
</dbReference>
<feature type="domain" description="ABC transmembrane type-1" evidence="11">
    <location>
        <begin position="289"/>
        <end position="564"/>
    </location>
</feature>
<accession>A0A384JB67</accession>
<dbReference type="InterPro" id="IPR056227">
    <property type="entry name" value="TMD0_ABC"/>
</dbReference>
<dbReference type="GO" id="GO:0005524">
    <property type="term" value="F:ATP binding"/>
    <property type="evidence" value="ECO:0007669"/>
    <property type="project" value="UniProtKB-KW"/>
</dbReference>
<evidence type="ECO:0000256" key="4">
    <source>
        <dbReference type="ARBA" id="ARBA00022741"/>
    </source>
</evidence>
<feature type="transmembrane region" description="Helical" evidence="9">
    <location>
        <begin position="143"/>
        <end position="162"/>
    </location>
</feature>
<feature type="transmembrane region" description="Helical" evidence="9">
    <location>
        <begin position="1018"/>
        <end position="1037"/>
    </location>
</feature>
<feature type="transmembrane region" description="Helical" evidence="9">
    <location>
        <begin position="1167"/>
        <end position="1191"/>
    </location>
</feature>
<dbReference type="CDD" id="cd03250">
    <property type="entry name" value="ABCC_MRP_domain1"/>
    <property type="match status" value="1"/>
</dbReference>
<sequence>MDAYSSVPLELRGLNQTSFVDDDNFGPFYKVPGKATFDFTLLFEETILSILPSVFLLILIPPRIQHLWKSSRKVTRSHLLTTKIILLSIFCILQIVNVIATSHSPLKTRASLPAALLALIATFGLCILSYFEHSRNIRPSSIINAYLFFTLPFDAAHLRTRWLRGDDLAGNSIATSILGLKLLLLILEARGKRQILFPRYVYLSPESTSGLFARRLLWWLNPLFRLGFEGVLRDQDLFVVDGELSSEACENRLRKYWGNRAKYPQKHTLMWVMLRAMLGPLAASIPPRLALTFFRFMQPFLINRIVSLVSNPDSESSNNGWGLTAASGLIYLGLALTVSASQHKANRMTTMVRGALISAIYSHTLELSLPNLDQSAAVTLMSSDVERVCVALQPIHNLWASPIEIALATWLLQREIGIALLGPLFVTMVAVSGPFFMAKYMGAAQKIWMDKIQMRIDMSVKMLQSIKGIKMLGLGEKISNTIFQLRENEIRNSLKMRRLFVVMIAFGNMSDIFAPGAAFIIYVIVASVNGKILDVSSAFTTLSLIALLVAPIRATVFAVPPLIAAVGCLDRIESFLASATKRDHRLVLSRVQDLSSSHARLGISSEDVSAGFEIELENMTVRADTSEAPTPIAVKDLSLAWATSSPQVITDVSFSVPPTTLTMIIGPIGSGKSTLLKGLLGELPSTEGNIYINHSHVAFVDQTSWIQNCSIRDNIVGTSDYESAWYQRVMHVCALENDIEGMTEGDNTIAGSGGVALSGGQKLRIALARAVYSRHKILMLDDVFSGLDIVSEEQIFTRLLGRRGLLRQLGITTILVTHAAHRLSYADHIIALSVHGTVAEQGTFYDLTRKNGYVSSLQTKYVIETDTLKESELGDVKDNDDTARQIASADIERPFGNWATYRCYFESLGWRNMAVWMGMMVCYSLLLQFPNLWIKFWTSAITIHGNSINGFYLGILIAVEVISMFLLMILTSTLLLKMIPRSATILHTALLTTVYNAPLYFLTKTDTGSIINRLSHDLSVLDSELPIAFLIVINNIFTSLIQALLICISASYFSLALPFILLLIYLLQKYYLRTSRQIRLMDLSSKAPLHTHFLETITGLLTIRAFGFHTAMQQRHIYLLDNSQRPFYLLYCIQVWLMLVIDLLVAALAILLVALVVKLRYTADAGLVGLALVNIMGFNTTLSAVVIHWTATETSVGAVERIRLFVHGTPDENPQKNENVGEGEGEIEIGGEVPEDWPSRGAIRIENTTASYSKDQEPCLRNINLDIPAGQKISICGVSGAGKSSFIALLLHMLEVQQGSIMIDGIDIFKIPRQILRERMVVIPQDPVFINGSVRQNLDPFSLQQDDVEIVGILEKLGLVLPGVIEIEGLSDNFNPDLLSHGQRQLFCLARAVLGYRWIVRMKKRCPIVVMDEVSASVDVETEEVMKRIVEEEFGGATVLGIAHREGMVGGCERMVVFAEGKVLEERDWEGLSTFGVRERRK</sequence>
<evidence type="ECO:0000256" key="1">
    <source>
        <dbReference type="ARBA" id="ARBA00004141"/>
    </source>
</evidence>
<evidence type="ECO:0000313" key="13">
    <source>
        <dbReference type="Proteomes" id="UP000001798"/>
    </source>
</evidence>
<evidence type="ECO:0000256" key="8">
    <source>
        <dbReference type="ARBA" id="ARBA00023180"/>
    </source>
</evidence>
<feature type="transmembrane region" description="Helical" evidence="9">
    <location>
        <begin position="168"/>
        <end position="187"/>
    </location>
</feature>
<keyword evidence="8" id="KW-0325">Glycoprotein</keyword>
<feature type="transmembrane region" description="Helical" evidence="9">
    <location>
        <begin position="320"/>
        <end position="338"/>
    </location>
</feature>
<feature type="transmembrane region" description="Helical" evidence="9">
    <location>
        <begin position="39"/>
        <end position="60"/>
    </location>
</feature>
<dbReference type="Pfam" id="PF00664">
    <property type="entry name" value="ABC_membrane"/>
    <property type="match status" value="2"/>
</dbReference>
<feature type="transmembrane region" description="Helical" evidence="9">
    <location>
        <begin position="1043"/>
        <end position="1067"/>
    </location>
</feature>
<reference evidence="12 13" key="1">
    <citation type="journal article" date="2011" name="PLoS Genet.">
        <title>Genomic analysis of the necrotrophic fungal pathogens Sclerotinia sclerotiorum and Botrytis cinerea.</title>
        <authorList>
            <person name="Amselem J."/>
            <person name="Cuomo C.A."/>
            <person name="van Kan J.A."/>
            <person name="Viaud M."/>
            <person name="Benito E.P."/>
            <person name="Couloux A."/>
            <person name="Coutinho P.M."/>
            <person name="de Vries R.P."/>
            <person name="Dyer P.S."/>
            <person name="Fillinger S."/>
            <person name="Fournier E."/>
            <person name="Gout L."/>
            <person name="Hahn M."/>
            <person name="Kohn L."/>
            <person name="Lapalu N."/>
            <person name="Plummer K.M."/>
            <person name="Pradier J.M."/>
            <person name="Quevillon E."/>
            <person name="Sharon A."/>
            <person name="Simon A."/>
            <person name="ten Have A."/>
            <person name="Tudzynski B."/>
            <person name="Tudzynski P."/>
            <person name="Wincker P."/>
            <person name="Andrew M."/>
            <person name="Anthouard V."/>
            <person name="Beever R.E."/>
            <person name="Beffa R."/>
            <person name="Benoit I."/>
            <person name="Bouzid O."/>
            <person name="Brault B."/>
            <person name="Chen Z."/>
            <person name="Choquer M."/>
            <person name="Collemare J."/>
            <person name="Cotton P."/>
            <person name="Danchin E.G."/>
            <person name="Da Silva C."/>
            <person name="Gautier A."/>
            <person name="Giraud C."/>
            <person name="Giraud T."/>
            <person name="Gonzalez C."/>
            <person name="Grossetete S."/>
            <person name="Guldener U."/>
            <person name="Henrissat B."/>
            <person name="Howlett B.J."/>
            <person name="Kodira C."/>
            <person name="Kretschmer M."/>
            <person name="Lappartient A."/>
            <person name="Leroch M."/>
            <person name="Levis C."/>
            <person name="Mauceli E."/>
            <person name="Neuveglise C."/>
            <person name="Oeser B."/>
            <person name="Pearson M."/>
            <person name="Poulain J."/>
            <person name="Poussereau N."/>
            <person name="Quesneville H."/>
            <person name="Rascle C."/>
            <person name="Schumacher J."/>
            <person name="Segurens B."/>
            <person name="Sexton A."/>
            <person name="Silva E."/>
            <person name="Sirven C."/>
            <person name="Soanes D.M."/>
            <person name="Talbot N.J."/>
            <person name="Templeton M."/>
            <person name="Yandava C."/>
            <person name="Yarden O."/>
            <person name="Zeng Q."/>
            <person name="Rollins J.A."/>
            <person name="Lebrun M.H."/>
            <person name="Dickman M."/>
        </authorList>
    </citation>
    <scope>NUCLEOTIDE SEQUENCE [LARGE SCALE GENOMIC DNA]</scope>
    <source>
        <strain evidence="12 13">B05.10</strain>
    </source>
</reference>
<dbReference type="EMBL" id="CP009807">
    <property type="protein sequence ID" value="ATZ47888.1"/>
    <property type="molecule type" value="Genomic_DNA"/>
</dbReference>
<dbReference type="SMART" id="SM00382">
    <property type="entry name" value="AAA"/>
    <property type="match status" value="2"/>
</dbReference>
<dbReference type="Proteomes" id="UP000001798">
    <property type="component" value="Chromosome 3"/>
</dbReference>
<dbReference type="CDD" id="cd18579">
    <property type="entry name" value="ABC_6TM_ABCC_D1"/>
    <property type="match status" value="1"/>
</dbReference>
<dbReference type="GO" id="GO:0140359">
    <property type="term" value="F:ABC-type transporter activity"/>
    <property type="evidence" value="ECO:0007669"/>
    <property type="project" value="InterPro"/>
</dbReference>
<dbReference type="InterPro" id="IPR003593">
    <property type="entry name" value="AAA+_ATPase"/>
</dbReference>
<keyword evidence="13" id="KW-1185">Reference proteome</keyword>
<dbReference type="VEuPathDB" id="FungiDB:Bcin03g01690"/>
<keyword evidence="4" id="KW-0547">Nucleotide-binding</keyword>
<keyword evidence="6 9" id="KW-1133">Transmembrane helix</keyword>
<evidence type="ECO:0000313" key="12">
    <source>
        <dbReference type="EMBL" id="ATZ47888.1"/>
    </source>
</evidence>
<dbReference type="SUPFAM" id="SSF90123">
    <property type="entry name" value="ABC transporter transmembrane region"/>
    <property type="match status" value="2"/>
</dbReference>
<keyword evidence="7 9" id="KW-0472">Membrane</keyword>
<keyword evidence="5" id="KW-0067">ATP-binding</keyword>
<dbReference type="FunFam" id="1.20.1560.10:FF:000055">
    <property type="entry name" value="ABC multidrug transporter (Eurofung)"/>
    <property type="match status" value="1"/>
</dbReference>
<reference evidence="12 13" key="2">
    <citation type="journal article" date="2012" name="Eukaryot. Cell">
        <title>Genome update of Botrytis cinerea strains B05.10 and T4.</title>
        <authorList>
            <person name="Staats M."/>
            <person name="van Kan J.A."/>
        </authorList>
    </citation>
    <scope>NUCLEOTIDE SEQUENCE [LARGE SCALE GENOMIC DNA]</scope>
    <source>
        <strain evidence="12 13">B05.10</strain>
    </source>
</reference>
<feature type="domain" description="ABC transmembrane type-1" evidence="11">
    <location>
        <begin position="917"/>
        <end position="1194"/>
    </location>
</feature>
<keyword evidence="2" id="KW-0813">Transport</keyword>
<dbReference type="InterPro" id="IPR017871">
    <property type="entry name" value="ABC_transporter-like_CS"/>
</dbReference>
<feature type="transmembrane region" description="Helical" evidence="9">
    <location>
        <begin position="545"/>
        <end position="569"/>
    </location>
</feature>
<evidence type="ECO:0000256" key="7">
    <source>
        <dbReference type="ARBA" id="ARBA00023136"/>
    </source>
</evidence>
<dbReference type="Gene3D" id="1.20.1560.10">
    <property type="entry name" value="ABC transporter type 1, transmembrane domain"/>
    <property type="match status" value="2"/>
</dbReference>
<evidence type="ECO:0000256" key="2">
    <source>
        <dbReference type="ARBA" id="ARBA00022448"/>
    </source>
</evidence>
<evidence type="ECO:0000256" key="6">
    <source>
        <dbReference type="ARBA" id="ARBA00022989"/>
    </source>
</evidence>
<dbReference type="PROSITE" id="PS50893">
    <property type="entry name" value="ABC_TRANSPORTER_2"/>
    <property type="match status" value="2"/>
</dbReference>
<dbReference type="InterPro" id="IPR011527">
    <property type="entry name" value="ABC1_TM_dom"/>
</dbReference>
<feature type="transmembrane region" description="Helical" evidence="9">
    <location>
        <begin position="1128"/>
        <end position="1155"/>
    </location>
</feature>
<dbReference type="KEGG" id="bfu:BCIN_03g01690"/>
<dbReference type="RefSeq" id="XP_024547539.1">
    <property type="nucleotide sequence ID" value="XM_024691767.1"/>
</dbReference>
<dbReference type="InterPro" id="IPR003439">
    <property type="entry name" value="ABC_transporter-like_ATP-bd"/>
</dbReference>
<dbReference type="InterPro" id="IPR044746">
    <property type="entry name" value="ABCC_6TM_D1"/>
</dbReference>
<dbReference type="Gene3D" id="3.40.50.300">
    <property type="entry name" value="P-loop containing nucleotide triphosphate hydrolases"/>
    <property type="match status" value="2"/>
</dbReference>